<proteinExistence type="predicted"/>
<dbReference type="EMBL" id="VDMO01000010">
    <property type="protein sequence ID" value="TNM70976.1"/>
    <property type="molecule type" value="Genomic_DNA"/>
</dbReference>
<keyword evidence="8" id="KW-1185">Reference proteome</keyword>
<feature type="region of interest" description="Disordered" evidence="1">
    <location>
        <begin position="20"/>
        <end position="40"/>
    </location>
</feature>
<evidence type="ECO:0000313" key="6">
    <source>
        <dbReference type="EMBL" id="TNM70976.1"/>
    </source>
</evidence>
<accession>A0A5C4Y6M4</accession>
<evidence type="ECO:0000256" key="2">
    <source>
        <dbReference type="SAM" id="Phobius"/>
    </source>
</evidence>
<dbReference type="SUPFAM" id="SSF53300">
    <property type="entry name" value="vWA-like"/>
    <property type="match status" value="1"/>
</dbReference>
<evidence type="ECO:0000256" key="3">
    <source>
        <dbReference type="SAM" id="SignalP"/>
    </source>
</evidence>
<dbReference type="InterPro" id="IPR002035">
    <property type="entry name" value="VWF_A"/>
</dbReference>
<reference evidence="5 8" key="2">
    <citation type="submission" date="2020-08" db="EMBL/GenBank/DDBJ databases">
        <title>Genomic Encyclopedia of Type Strains, Phase IV (KMG-IV): sequencing the most valuable type-strain genomes for metagenomic binning, comparative biology and taxonomic classification.</title>
        <authorList>
            <person name="Goeker M."/>
        </authorList>
    </citation>
    <scope>NUCLEOTIDE SEQUENCE [LARGE SCALE GENOMIC DNA]</scope>
    <source>
        <strain evidence="5 8">DSM 12027</strain>
    </source>
</reference>
<dbReference type="EMBL" id="JACHEW010000001">
    <property type="protein sequence ID" value="MBB6015046.1"/>
    <property type="molecule type" value="Genomic_DNA"/>
</dbReference>
<comment type="caution">
    <text evidence="6">The sequence shown here is derived from an EMBL/GenBank/DDBJ whole genome shotgun (WGS) entry which is preliminary data.</text>
</comment>
<feature type="domain" description="VWFA" evidence="4">
    <location>
        <begin position="51"/>
        <end position="248"/>
    </location>
</feature>
<keyword evidence="2" id="KW-1133">Transmembrane helix</keyword>
<keyword evidence="3" id="KW-0732">Signal</keyword>
<dbReference type="Gene3D" id="3.40.50.410">
    <property type="entry name" value="von Willebrand factor, type A domain"/>
    <property type="match status" value="1"/>
</dbReference>
<feature type="region of interest" description="Disordered" evidence="1">
    <location>
        <begin position="413"/>
        <end position="442"/>
    </location>
</feature>
<dbReference type="RefSeq" id="WP_139403249.1">
    <property type="nucleotide sequence ID" value="NZ_JACHEW010000001.1"/>
</dbReference>
<feature type="signal peptide" evidence="3">
    <location>
        <begin position="1"/>
        <end position="23"/>
    </location>
</feature>
<keyword evidence="2" id="KW-0472">Membrane</keyword>
<evidence type="ECO:0000259" key="4">
    <source>
        <dbReference type="PROSITE" id="PS50234"/>
    </source>
</evidence>
<feature type="region of interest" description="Disordered" evidence="1">
    <location>
        <begin position="472"/>
        <end position="510"/>
    </location>
</feature>
<dbReference type="PROSITE" id="PS50234">
    <property type="entry name" value="VWFA"/>
    <property type="match status" value="1"/>
</dbReference>
<name>A0A5C4Y6M4_9DEIO</name>
<evidence type="ECO:0000256" key="1">
    <source>
        <dbReference type="SAM" id="MobiDB-lite"/>
    </source>
</evidence>
<evidence type="ECO:0000313" key="8">
    <source>
        <dbReference type="Proteomes" id="UP000629870"/>
    </source>
</evidence>
<dbReference type="Proteomes" id="UP000629870">
    <property type="component" value="Unassembled WGS sequence"/>
</dbReference>
<protein>
    <submittedName>
        <fullName evidence="6">VWA domain-containing protein</fullName>
    </submittedName>
</protein>
<evidence type="ECO:0000313" key="7">
    <source>
        <dbReference type="Proteomes" id="UP000313988"/>
    </source>
</evidence>
<feature type="compositionally biased region" description="Pro residues" evidence="1">
    <location>
        <begin position="427"/>
        <end position="437"/>
    </location>
</feature>
<evidence type="ECO:0000313" key="5">
    <source>
        <dbReference type="EMBL" id="MBB6015046.1"/>
    </source>
</evidence>
<dbReference type="AlphaFoldDB" id="A0A5C4Y6M4"/>
<feature type="transmembrane region" description="Helical" evidence="2">
    <location>
        <begin position="448"/>
        <end position="466"/>
    </location>
</feature>
<keyword evidence="2" id="KW-0812">Transmembrane</keyword>
<feature type="chain" id="PRO_5023091632" evidence="3">
    <location>
        <begin position="24"/>
        <end position="713"/>
    </location>
</feature>
<organism evidence="6 7">
    <name type="scientific">Deinococcus radiopugnans ATCC 19172</name>
    <dbReference type="NCBI Taxonomy" id="585398"/>
    <lineage>
        <taxon>Bacteria</taxon>
        <taxon>Thermotogati</taxon>
        <taxon>Deinococcota</taxon>
        <taxon>Deinococci</taxon>
        <taxon>Deinococcales</taxon>
        <taxon>Deinococcaceae</taxon>
        <taxon>Deinococcus</taxon>
    </lineage>
</organism>
<feature type="compositionally biased region" description="Low complexity" evidence="1">
    <location>
        <begin position="413"/>
        <end position="426"/>
    </location>
</feature>
<reference evidence="6 7" key="1">
    <citation type="submission" date="2019-06" db="EMBL/GenBank/DDBJ databases">
        <title>Genome sequence of Deinococcus radiopugnans ATCC 19172.</title>
        <authorList>
            <person name="Maclea K.S."/>
            <person name="Maynard C.R."/>
        </authorList>
    </citation>
    <scope>NUCLEOTIDE SEQUENCE [LARGE SCALE GENOMIC DNA]</scope>
    <source>
        <strain evidence="6 7">ATCC 19172</strain>
    </source>
</reference>
<dbReference type="Proteomes" id="UP000313988">
    <property type="component" value="Unassembled WGS sequence"/>
</dbReference>
<gene>
    <name evidence="6" type="ORF">FHR04_10910</name>
    <name evidence="5" type="ORF">HNQ04_000270</name>
</gene>
<dbReference type="CDD" id="cd00198">
    <property type="entry name" value="vWFA"/>
    <property type="match status" value="1"/>
</dbReference>
<dbReference type="Pfam" id="PF13519">
    <property type="entry name" value="VWA_2"/>
    <property type="match status" value="1"/>
</dbReference>
<dbReference type="InterPro" id="IPR036465">
    <property type="entry name" value="vWFA_dom_sf"/>
</dbReference>
<dbReference type="OrthoDB" id="54366at2"/>
<sequence length="713" mass="73894">MQSATLLTLALGLSLTVPGPAAAQATPPKPPSAPPPAACTLPAGPLPALTRAVFVLDTSGSMRGIGDGQADIFGQVRTELNRYVRVTRPDRVELLTFDAGLRTRRGFDRPAGTAQWNTALQGLRADGNNTYLYRSLRAALEPLTGGTQYVTTVFVLTDGIDNDTARSFTAAQALAAFRERGPFDRLHYVALGTGIPAEARQALAASTYADGLTVPLGQVPRLDGPGLGSGLLRVEDAAALRVPLADGTRVTLATPDARTLRLAEDVVAGGQVRLQQTGRVPYGAAAVLCAPRTTAPGRVAPRPQRLLLRLNLQSPVTLLNPGADRALARGEDTVLRYRATPGVAVGGLTLGALPAGLVAVVSHLPGARDFSVRLTNRSLNPGQTVTPLLRLPGAGEIRLPAVQGRAGGRTPYAAAAVKAAPKASGPTPTPRPTPPQQGPAGRWRDAPAWLWALVLLVLAGGVFVWARARQGRSAGAGGGWRPLRRSAAGASTRPRPALRPAPIPRDEPPAVEGIEYGAGRVLSLVAAGGEVTPVPIPLGGPFDLGQLARVPHLSGLRAEQHRDGLRILRVPADLEVSQGARLVEAGDVVRPGALLGVAVGRAGRAPHPPLGTLAGLGLPLTLRHESLRHDAANVRAAGPYGQHTVTLPAGQSDLGTAFGAPALGGLKVTLSGPNVLLVEVPRGLRLRRSGETAPLQPGSYLPDLTLVDLPDEP</sequence>
<feature type="compositionally biased region" description="Pro residues" evidence="1">
    <location>
        <begin position="27"/>
        <end position="37"/>
    </location>
</feature>